<dbReference type="GO" id="GO:0016779">
    <property type="term" value="F:nucleotidyltransferase activity"/>
    <property type="evidence" value="ECO:0007669"/>
    <property type="project" value="UniProtKB-KW"/>
</dbReference>
<dbReference type="InterPro" id="IPR037997">
    <property type="entry name" value="Dgk1-like"/>
</dbReference>
<feature type="transmembrane region" description="Helical" evidence="1">
    <location>
        <begin position="86"/>
        <end position="104"/>
    </location>
</feature>
<gene>
    <name evidence="2" type="ORF">Pla110_20810</name>
</gene>
<evidence type="ECO:0000313" key="3">
    <source>
        <dbReference type="Proteomes" id="UP000317178"/>
    </source>
</evidence>
<dbReference type="AlphaFoldDB" id="A0A518CME6"/>
<keyword evidence="2" id="KW-0808">Transferase</keyword>
<feature type="transmembrane region" description="Helical" evidence="1">
    <location>
        <begin position="202"/>
        <end position="223"/>
    </location>
</feature>
<dbReference type="Pfam" id="PF01148">
    <property type="entry name" value="CTP_transf_1"/>
    <property type="match status" value="1"/>
</dbReference>
<dbReference type="GO" id="GO:0004143">
    <property type="term" value="F:ATP-dependent diacylglycerol kinase activity"/>
    <property type="evidence" value="ECO:0007669"/>
    <property type="project" value="InterPro"/>
</dbReference>
<dbReference type="PANTHER" id="PTHR31303:SF1">
    <property type="entry name" value="CTP-DEPENDENT DIACYLGLYCEROL KINASE 1"/>
    <property type="match status" value="1"/>
</dbReference>
<feature type="transmembrane region" description="Helical" evidence="1">
    <location>
        <begin position="145"/>
        <end position="164"/>
    </location>
</feature>
<keyword evidence="2" id="KW-0548">Nucleotidyltransferase</keyword>
<accession>A0A518CME6</accession>
<dbReference type="KEGG" id="plon:Pla110_20810"/>
<keyword evidence="1" id="KW-0812">Transmembrane</keyword>
<feature type="transmembrane region" description="Helical" evidence="1">
    <location>
        <begin position="56"/>
        <end position="74"/>
    </location>
</feature>
<name>A0A518CME6_9PLAN</name>
<dbReference type="PANTHER" id="PTHR31303">
    <property type="entry name" value="CTP-DEPENDENT DIACYLGLYCEROL KINASE 1"/>
    <property type="match status" value="1"/>
</dbReference>
<keyword evidence="1" id="KW-0472">Membrane</keyword>
<protein>
    <submittedName>
        <fullName evidence="2">Cytidylyltransferase family protein</fullName>
    </submittedName>
</protein>
<evidence type="ECO:0000313" key="2">
    <source>
        <dbReference type="EMBL" id="QDU80354.1"/>
    </source>
</evidence>
<dbReference type="Proteomes" id="UP000317178">
    <property type="component" value="Chromosome"/>
</dbReference>
<proteinExistence type="predicted"/>
<dbReference type="EMBL" id="CP036281">
    <property type="protein sequence ID" value="QDU80354.1"/>
    <property type="molecule type" value="Genomic_DNA"/>
</dbReference>
<keyword evidence="1" id="KW-1133">Transmembrane helix</keyword>
<feature type="transmembrane region" description="Helical" evidence="1">
    <location>
        <begin position="110"/>
        <end position="133"/>
    </location>
</feature>
<keyword evidence="3" id="KW-1185">Reference proteome</keyword>
<reference evidence="2 3" key="1">
    <citation type="submission" date="2019-02" db="EMBL/GenBank/DDBJ databases">
        <title>Deep-cultivation of Planctomycetes and their phenomic and genomic characterization uncovers novel biology.</title>
        <authorList>
            <person name="Wiegand S."/>
            <person name="Jogler M."/>
            <person name="Boedeker C."/>
            <person name="Pinto D."/>
            <person name="Vollmers J."/>
            <person name="Rivas-Marin E."/>
            <person name="Kohn T."/>
            <person name="Peeters S.H."/>
            <person name="Heuer A."/>
            <person name="Rast P."/>
            <person name="Oberbeckmann S."/>
            <person name="Bunk B."/>
            <person name="Jeske O."/>
            <person name="Meyerdierks A."/>
            <person name="Storesund J.E."/>
            <person name="Kallscheuer N."/>
            <person name="Luecker S."/>
            <person name="Lage O.M."/>
            <person name="Pohl T."/>
            <person name="Merkel B.J."/>
            <person name="Hornburger P."/>
            <person name="Mueller R.-W."/>
            <person name="Bruemmer F."/>
            <person name="Labrenz M."/>
            <person name="Spormann A.M."/>
            <person name="Op den Camp H."/>
            <person name="Overmann J."/>
            <person name="Amann R."/>
            <person name="Jetten M.S.M."/>
            <person name="Mascher T."/>
            <person name="Medema M.H."/>
            <person name="Devos D.P."/>
            <person name="Kaster A.-K."/>
            <person name="Ovreas L."/>
            <person name="Rohde M."/>
            <person name="Galperin M.Y."/>
            <person name="Jogler C."/>
        </authorList>
    </citation>
    <scope>NUCLEOTIDE SEQUENCE [LARGE SCALE GENOMIC DNA]</scope>
    <source>
        <strain evidence="2 3">Pla110</strain>
    </source>
</reference>
<sequence>MTQLKDKAINEVEPTDKIVPERQNSEFWRKSLHMLPGLLPFWLTTLPHEDPLQRHSLVFVTVIAVVLTLLFIVLQRVVRRNNESDFLLTTLSYPIIVVGSLWLFPGKIEFACVIVVILAFGDGSAFIGGKRWGRKKLPWNPDKSWAGFFSFIVVAAPMATYLFYQVADNPSVSLSNSLICAVTATVLAAIAESIDTKLTDNLRVGLAAALGVIGSWFLLVPMLG</sequence>
<organism evidence="2 3">
    <name type="scientific">Polystyrenella longa</name>
    <dbReference type="NCBI Taxonomy" id="2528007"/>
    <lineage>
        <taxon>Bacteria</taxon>
        <taxon>Pseudomonadati</taxon>
        <taxon>Planctomycetota</taxon>
        <taxon>Planctomycetia</taxon>
        <taxon>Planctomycetales</taxon>
        <taxon>Planctomycetaceae</taxon>
        <taxon>Polystyrenella</taxon>
    </lineage>
</organism>
<feature type="transmembrane region" description="Helical" evidence="1">
    <location>
        <begin position="170"/>
        <end position="190"/>
    </location>
</feature>
<evidence type="ECO:0000256" key="1">
    <source>
        <dbReference type="SAM" id="Phobius"/>
    </source>
</evidence>